<protein>
    <submittedName>
        <fullName evidence="2">Alpha/beta hydrolase</fullName>
    </submittedName>
</protein>
<keyword evidence="3" id="KW-1185">Reference proteome</keyword>
<evidence type="ECO:0000313" key="3">
    <source>
        <dbReference type="Proteomes" id="UP001197214"/>
    </source>
</evidence>
<proteinExistence type="predicted"/>
<accession>A0ABS6XIB3</accession>
<dbReference type="InterPro" id="IPR000073">
    <property type="entry name" value="AB_hydrolase_1"/>
</dbReference>
<comment type="caution">
    <text evidence="2">The sequence shown here is derived from an EMBL/GenBank/DDBJ whole genome shotgun (WGS) entry which is preliminary data.</text>
</comment>
<evidence type="ECO:0000313" key="2">
    <source>
        <dbReference type="EMBL" id="MBW4329932.1"/>
    </source>
</evidence>
<dbReference type="EMBL" id="JAHWZX010000002">
    <property type="protein sequence ID" value="MBW4329932.1"/>
    <property type="molecule type" value="Genomic_DNA"/>
</dbReference>
<dbReference type="Proteomes" id="UP001197214">
    <property type="component" value="Unassembled WGS sequence"/>
</dbReference>
<sequence length="267" mass="28983">MPFTNNEGARLYWDRKGSGSPILLIMGHRYSSRLWYPARDALGEDHQLIWFDNRGCGKTSTTGGVTVEKMARDALAVLDAAGIESAHIYGVSMGGVIALDLARQAPDRVRSLIVGCSGILSPEKPHMPKWLLPLYFLPTRLMVLLRGRGDAYGSAASPEKVQKDRAMLADDPFTKRGIAAQALAMANYTIDRSSVASMPFPALVLHGDEDSTVPFAYGEELAKVLPHARFVPLPGAGHNYFIARGDEANSAVRQFVEQVDAGTGRAE</sequence>
<dbReference type="RefSeq" id="WP_219237029.1">
    <property type="nucleotide sequence ID" value="NZ_JAHWZX010000002.1"/>
</dbReference>
<dbReference type="Pfam" id="PF00561">
    <property type="entry name" value="Abhydrolase_1"/>
    <property type="match status" value="1"/>
</dbReference>
<dbReference type="InterPro" id="IPR050471">
    <property type="entry name" value="AB_hydrolase"/>
</dbReference>
<evidence type="ECO:0000259" key="1">
    <source>
        <dbReference type="Pfam" id="PF00561"/>
    </source>
</evidence>
<dbReference type="PANTHER" id="PTHR43433">
    <property type="entry name" value="HYDROLASE, ALPHA/BETA FOLD FAMILY PROTEIN"/>
    <property type="match status" value="1"/>
</dbReference>
<feature type="domain" description="AB hydrolase-1" evidence="1">
    <location>
        <begin position="22"/>
        <end position="242"/>
    </location>
</feature>
<keyword evidence="2" id="KW-0378">Hydrolase</keyword>
<reference evidence="2 3" key="1">
    <citation type="submission" date="2021-07" db="EMBL/GenBank/DDBJ databases">
        <title>Stakelama flava sp. nov., a novel endophytic bacterium isolated from branch of Kandelia candel.</title>
        <authorList>
            <person name="Tuo L."/>
        </authorList>
    </citation>
    <scope>NUCLEOTIDE SEQUENCE [LARGE SCALE GENOMIC DNA]</scope>
    <source>
        <strain evidence="2 3">CBK3Z-3</strain>
    </source>
</reference>
<name>A0ABS6XIB3_9SPHN</name>
<gene>
    <name evidence="2" type="ORF">KY084_03460</name>
</gene>
<dbReference type="PANTHER" id="PTHR43433:SF10">
    <property type="entry name" value="AB HYDROLASE-1 DOMAIN-CONTAINING PROTEIN"/>
    <property type="match status" value="1"/>
</dbReference>
<dbReference type="GO" id="GO:0016787">
    <property type="term" value="F:hydrolase activity"/>
    <property type="evidence" value="ECO:0007669"/>
    <property type="project" value="UniProtKB-KW"/>
</dbReference>
<organism evidence="2 3">
    <name type="scientific">Stakelama flava</name>
    <dbReference type="NCBI Taxonomy" id="2860338"/>
    <lineage>
        <taxon>Bacteria</taxon>
        <taxon>Pseudomonadati</taxon>
        <taxon>Pseudomonadota</taxon>
        <taxon>Alphaproteobacteria</taxon>
        <taxon>Sphingomonadales</taxon>
        <taxon>Sphingomonadaceae</taxon>
        <taxon>Stakelama</taxon>
    </lineage>
</organism>